<accession>A0A5B6UPG9</accession>
<evidence type="ECO:0000256" key="1">
    <source>
        <dbReference type="SAM" id="MobiDB-lite"/>
    </source>
</evidence>
<name>A0A5B6UPG9_9ROSI</name>
<dbReference type="Gene3D" id="2.40.70.10">
    <property type="entry name" value="Acid Proteases"/>
    <property type="match status" value="1"/>
</dbReference>
<evidence type="ECO:0000313" key="3">
    <source>
        <dbReference type="Proteomes" id="UP000325315"/>
    </source>
</evidence>
<feature type="compositionally biased region" description="Basic residues" evidence="1">
    <location>
        <begin position="255"/>
        <end position="269"/>
    </location>
</feature>
<keyword evidence="3" id="KW-1185">Reference proteome</keyword>
<dbReference type="InterPro" id="IPR021109">
    <property type="entry name" value="Peptidase_aspartic_dom_sf"/>
</dbReference>
<feature type="compositionally biased region" description="Polar residues" evidence="1">
    <location>
        <begin position="218"/>
        <end position="247"/>
    </location>
</feature>
<proteinExistence type="predicted"/>
<dbReference type="OrthoDB" id="1001751at2759"/>
<feature type="compositionally biased region" description="Basic and acidic residues" evidence="1">
    <location>
        <begin position="270"/>
        <end position="291"/>
    </location>
</feature>
<dbReference type="Proteomes" id="UP000325315">
    <property type="component" value="Unassembled WGS sequence"/>
</dbReference>
<gene>
    <name evidence="2" type="ORF">EPI10_013801</name>
</gene>
<feature type="region of interest" description="Disordered" evidence="1">
    <location>
        <begin position="192"/>
        <end position="291"/>
    </location>
</feature>
<reference evidence="3" key="1">
    <citation type="journal article" date="2019" name="Plant Biotechnol. J.">
        <title>Genome sequencing of the Australian wild diploid species Gossypium australe highlights disease resistance and delayed gland morphogenesis.</title>
        <authorList>
            <person name="Cai Y."/>
            <person name="Cai X."/>
            <person name="Wang Q."/>
            <person name="Wang P."/>
            <person name="Zhang Y."/>
            <person name="Cai C."/>
            <person name="Xu Y."/>
            <person name="Wang K."/>
            <person name="Zhou Z."/>
            <person name="Wang C."/>
            <person name="Geng S."/>
            <person name="Li B."/>
            <person name="Dong Q."/>
            <person name="Hou Y."/>
            <person name="Wang H."/>
            <person name="Ai P."/>
            <person name="Liu Z."/>
            <person name="Yi F."/>
            <person name="Sun M."/>
            <person name="An G."/>
            <person name="Cheng J."/>
            <person name="Zhang Y."/>
            <person name="Shi Q."/>
            <person name="Xie Y."/>
            <person name="Shi X."/>
            <person name="Chang Y."/>
            <person name="Huang F."/>
            <person name="Chen Y."/>
            <person name="Hong S."/>
            <person name="Mi L."/>
            <person name="Sun Q."/>
            <person name="Zhang L."/>
            <person name="Zhou B."/>
            <person name="Peng R."/>
            <person name="Zhang X."/>
            <person name="Liu F."/>
        </authorList>
    </citation>
    <scope>NUCLEOTIDE SEQUENCE [LARGE SCALE GENOMIC DNA]</scope>
    <source>
        <strain evidence="3">cv. PA1801</strain>
    </source>
</reference>
<sequence length="291" mass="33225">MRCFFYSGPHMKKNCLKISLFSAIRRNDEPKEAKPVEKMTSMINLMVLTPVKRNGWERLMFIDINIAGQKRSALVDTKALDLFKSEKAARKLGLSIKKPNKKINMVNSKEAPNVGVAQDVELQIVEWKVKEKFKVIQLDDYDFVGTKVLSSIQLVEDVSYQRNIDSIEWNATKAPPEILVAHEADMRPVESTIELPPSGKGPFQSYKQRGRETVGNLKPSSVNQKDSNMSKSKLGQVRAETSCQRNVPANVMVQVKRRWKPRRRFRRKGRPDCKTTREGAKSTREFQAKSS</sequence>
<comment type="caution">
    <text evidence="2">The sequence shown here is derived from an EMBL/GenBank/DDBJ whole genome shotgun (WGS) entry which is preliminary data.</text>
</comment>
<dbReference type="AlphaFoldDB" id="A0A5B6UPG9"/>
<organism evidence="2 3">
    <name type="scientific">Gossypium australe</name>
    <dbReference type="NCBI Taxonomy" id="47621"/>
    <lineage>
        <taxon>Eukaryota</taxon>
        <taxon>Viridiplantae</taxon>
        <taxon>Streptophyta</taxon>
        <taxon>Embryophyta</taxon>
        <taxon>Tracheophyta</taxon>
        <taxon>Spermatophyta</taxon>
        <taxon>Magnoliopsida</taxon>
        <taxon>eudicotyledons</taxon>
        <taxon>Gunneridae</taxon>
        <taxon>Pentapetalae</taxon>
        <taxon>rosids</taxon>
        <taxon>malvids</taxon>
        <taxon>Malvales</taxon>
        <taxon>Malvaceae</taxon>
        <taxon>Malvoideae</taxon>
        <taxon>Gossypium</taxon>
    </lineage>
</organism>
<dbReference type="EMBL" id="SMMG02000010">
    <property type="protein sequence ID" value="KAA3459293.1"/>
    <property type="molecule type" value="Genomic_DNA"/>
</dbReference>
<evidence type="ECO:0000313" key="2">
    <source>
        <dbReference type="EMBL" id="KAA3459293.1"/>
    </source>
</evidence>
<protein>
    <submittedName>
        <fullName evidence="2">UBA domain-containing protein mud1-like</fullName>
    </submittedName>
</protein>